<comment type="caution">
    <text evidence="1">The sequence shown here is derived from an EMBL/GenBank/DDBJ whole genome shotgun (WGS) entry which is preliminary data.</text>
</comment>
<gene>
    <name evidence="1" type="ORF">O181_097336</name>
</gene>
<dbReference type="Proteomes" id="UP000765509">
    <property type="component" value="Unassembled WGS sequence"/>
</dbReference>
<organism evidence="1 2">
    <name type="scientific">Austropuccinia psidii MF-1</name>
    <dbReference type="NCBI Taxonomy" id="1389203"/>
    <lineage>
        <taxon>Eukaryota</taxon>
        <taxon>Fungi</taxon>
        <taxon>Dikarya</taxon>
        <taxon>Basidiomycota</taxon>
        <taxon>Pucciniomycotina</taxon>
        <taxon>Pucciniomycetes</taxon>
        <taxon>Pucciniales</taxon>
        <taxon>Sphaerophragmiaceae</taxon>
        <taxon>Austropuccinia</taxon>
    </lineage>
</organism>
<dbReference type="EMBL" id="AVOT02065566">
    <property type="protein sequence ID" value="MBW0557621.1"/>
    <property type="molecule type" value="Genomic_DNA"/>
</dbReference>
<name>A0A9Q3J8T9_9BASI</name>
<keyword evidence="2" id="KW-1185">Reference proteome</keyword>
<accession>A0A9Q3J8T9</accession>
<protein>
    <submittedName>
        <fullName evidence="1">Uncharacterized protein</fullName>
    </submittedName>
</protein>
<proteinExistence type="predicted"/>
<evidence type="ECO:0000313" key="2">
    <source>
        <dbReference type="Proteomes" id="UP000765509"/>
    </source>
</evidence>
<reference evidence="1" key="1">
    <citation type="submission" date="2021-03" db="EMBL/GenBank/DDBJ databases">
        <title>Draft genome sequence of rust myrtle Austropuccinia psidii MF-1, a brazilian biotype.</title>
        <authorList>
            <person name="Quecine M.C."/>
            <person name="Pachon D.M.R."/>
            <person name="Bonatelli M.L."/>
            <person name="Correr F.H."/>
            <person name="Franceschini L.M."/>
            <person name="Leite T.F."/>
            <person name="Margarido G.R.A."/>
            <person name="Almeida C.A."/>
            <person name="Ferrarezi J.A."/>
            <person name="Labate C.A."/>
        </authorList>
    </citation>
    <scope>NUCLEOTIDE SEQUENCE</scope>
    <source>
        <strain evidence="1">MF-1</strain>
    </source>
</reference>
<sequence>MKTPFSVLNNKNSLIKPQVDLRKLITFGIKVTVRIINTSSKIEPQGEVLRALKFEKYSIGLRLLNLETGKIRVSHDYTLSGRNPTLSMNQPESVFPSASSVRIKLRVPSSRLSDPPTQ</sequence>
<evidence type="ECO:0000313" key="1">
    <source>
        <dbReference type="EMBL" id="MBW0557621.1"/>
    </source>
</evidence>
<dbReference type="AlphaFoldDB" id="A0A9Q3J8T9"/>